<evidence type="ECO:0000256" key="5">
    <source>
        <dbReference type="ARBA" id="ARBA00022927"/>
    </source>
</evidence>
<dbReference type="PANTHER" id="PTHR31658">
    <property type="entry name" value="CONSERVED OLIGOMERIC GOLGI COMPLEX SUBUNIT 1"/>
    <property type="match status" value="1"/>
</dbReference>
<evidence type="ECO:0000256" key="1">
    <source>
        <dbReference type="ARBA" id="ARBA00004395"/>
    </source>
</evidence>
<dbReference type="InterPro" id="IPR033370">
    <property type="entry name" value="COG1"/>
</dbReference>
<reference evidence="9 10" key="1">
    <citation type="journal article" date="2024" name="J. Plant Pathol.">
        <title>Sequence and assembly of the genome of Seiridium unicorne, isolate CBS 538.82, causal agent of cypress canker disease.</title>
        <authorList>
            <person name="Scali E."/>
            <person name="Rocca G.D."/>
            <person name="Danti R."/>
            <person name="Garbelotto M."/>
            <person name="Barberini S."/>
            <person name="Baroncelli R."/>
            <person name="Emiliani G."/>
        </authorList>
    </citation>
    <scope>NUCLEOTIDE SEQUENCE [LARGE SCALE GENOMIC DNA]</scope>
    <source>
        <strain evidence="9 10">BM-138-508</strain>
    </source>
</reference>
<evidence type="ECO:0000313" key="10">
    <source>
        <dbReference type="Proteomes" id="UP001408356"/>
    </source>
</evidence>
<keyword evidence="6" id="KW-0333">Golgi apparatus</keyword>
<dbReference type="Pfam" id="PF08700">
    <property type="entry name" value="VPS51_Exo84_N"/>
    <property type="match status" value="1"/>
</dbReference>
<protein>
    <recommendedName>
        <fullName evidence="3">Conserved oligomeric Golgi complex subunit 1</fullName>
    </recommendedName>
</protein>
<keyword evidence="5" id="KW-0653">Protein transport</keyword>
<comment type="caution">
    <text evidence="9">The sequence shown here is derived from an EMBL/GenBank/DDBJ whole genome shotgun (WGS) entry which is preliminary data.</text>
</comment>
<keyword evidence="7" id="KW-0472">Membrane</keyword>
<evidence type="ECO:0000256" key="7">
    <source>
        <dbReference type="ARBA" id="ARBA00023136"/>
    </source>
</evidence>
<name>A0ABR2UTR2_9PEZI</name>
<evidence type="ECO:0000256" key="4">
    <source>
        <dbReference type="ARBA" id="ARBA00022448"/>
    </source>
</evidence>
<feature type="compositionally biased region" description="Basic and acidic residues" evidence="8">
    <location>
        <begin position="676"/>
        <end position="690"/>
    </location>
</feature>
<comment type="similarity">
    <text evidence="2">Belongs to the COG1 family.</text>
</comment>
<accession>A0ABR2UTR2</accession>
<comment type="subcellular location">
    <subcellularLocation>
        <location evidence="1">Golgi apparatus membrane</location>
        <topology evidence="1">Peripheral membrane protein</topology>
    </subcellularLocation>
</comment>
<proteinExistence type="inferred from homology"/>
<sequence length="797" mass="88681">MAAPDTSNLTSSTQVFETFTLPQIRAIHKSLHVQIDEKAARLRTQVGNSYRELLGTADTIVQMRTDMSDAQNVLGRMGGKCGRTIVDSKVTGLSKFRGRADIESEMSQAARVKLLEACALAVGRLLRGGKEGKGERLVLAAKVLVLIRLLIASFGNVSTVTSGLREAVETAKKNQRSLKNKLLRGIAKILDKVTSDIQQGDILKALCAYSLAESSGARDVLRHFLNVRAEAMVLEFDVEEHDRDKSAENVLHGLDLYTRTLLDVQALVPSKLSDALAALKKKPLLADESLKALEGLRLDICERWCGDDIQYFTPFIRHNDLDGKQARSMLTSWAERGGETLLEGLSKTLGQMSEFKTIVDLRTKVLQHWIRDGGKARGFDPSEMLDGLRDAINTRLLSVLDLKVSKLRLIASEVAATLETWPTETSGSHQSLWDEEMLDMDVSNGAQHITHEVLSRLHGRNDATSRAISSYESWYHLIDDVGEIVQQLRRQRWDNDVDEIEDEETIEVRQTLLSKEDPQKIDDQLNKTLGKAYRDLDEQLGKLWQARENGTNNGEIAMYLLRIIRSVRSQLPKLDSTKSFGLESVSSLQKTVAVFVSVEPLEQFTSNSLTRKRIIGRVLWEGEPALPSQPSPGVFRLLRDLVTSMGDAGLDLWSPAALSILKLAFSARLSDAWRTKLNEQAEPPKDETDSKTAGSEETLGVENEETPEAENSKAANGTEQPKVEESNHKQDLLVQWLYDILLLQIGLSTTAGSNENLTKLAEEVFKRTGLSSEAKEQMAKSSHEYWKRTSLLFGLLA</sequence>
<evidence type="ECO:0000313" key="9">
    <source>
        <dbReference type="EMBL" id="KAK9418058.1"/>
    </source>
</evidence>
<evidence type="ECO:0000256" key="8">
    <source>
        <dbReference type="SAM" id="MobiDB-lite"/>
    </source>
</evidence>
<evidence type="ECO:0000256" key="6">
    <source>
        <dbReference type="ARBA" id="ARBA00023034"/>
    </source>
</evidence>
<organism evidence="9 10">
    <name type="scientific">Seiridium unicorne</name>
    <dbReference type="NCBI Taxonomy" id="138068"/>
    <lineage>
        <taxon>Eukaryota</taxon>
        <taxon>Fungi</taxon>
        <taxon>Dikarya</taxon>
        <taxon>Ascomycota</taxon>
        <taxon>Pezizomycotina</taxon>
        <taxon>Sordariomycetes</taxon>
        <taxon>Xylariomycetidae</taxon>
        <taxon>Amphisphaeriales</taxon>
        <taxon>Sporocadaceae</taxon>
        <taxon>Seiridium</taxon>
    </lineage>
</organism>
<keyword evidence="10" id="KW-1185">Reference proteome</keyword>
<dbReference type="EMBL" id="JARVKF010000394">
    <property type="protein sequence ID" value="KAK9418058.1"/>
    <property type="molecule type" value="Genomic_DNA"/>
</dbReference>
<evidence type="ECO:0000256" key="2">
    <source>
        <dbReference type="ARBA" id="ARBA00006653"/>
    </source>
</evidence>
<evidence type="ECO:0000256" key="3">
    <source>
        <dbReference type="ARBA" id="ARBA00020978"/>
    </source>
</evidence>
<gene>
    <name evidence="9" type="ORF">SUNI508_08487</name>
</gene>
<dbReference type="PANTHER" id="PTHR31658:SF0">
    <property type="entry name" value="CONSERVED OLIGOMERIC GOLGI COMPLEX SUBUNIT 1"/>
    <property type="match status" value="1"/>
</dbReference>
<dbReference type="Proteomes" id="UP001408356">
    <property type="component" value="Unassembled WGS sequence"/>
</dbReference>
<feature type="region of interest" description="Disordered" evidence="8">
    <location>
        <begin position="676"/>
        <end position="726"/>
    </location>
</feature>
<keyword evidence="4" id="KW-0813">Transport</keyword>